<dbReference type="EMBL" id="ML977314">
    <property type="protein sequence ID" value="KAF2120403.1"/>
    <property type="molecule type" value="Genomic_DNA"/>
</dbReference>
<proteinExistence type="predicted"/>
<dbReference type="AlphaFoldDB" id="A0A6A5ZNF9"/>
<reference evidence="1" key="1">
    <citation type="journal article" date="2020" name="Stud. Mycol.">
        <title>101 Dothideomycetes genomes: a test case for predicting lifestyles and emergence of pathogens.</title>
        <authorList>
            <person name="Haridas S."/>
            <person name="Albert R."/>
            <person name="Binder M."/>
            <person name="Bloem J."/>
            <person name="Labutti K."/>
            <person name="Salamov A."/>
            <person name="Andreopoulos B."/>
            <person name="Baker S."/>
            <person name="Barry K."/>
            <person name="Bills G."/>
            <person name="Bluhm B."/>
            <person name="Cannon C."/>
            <person name="Castanera R."/>
            <person name="Culley D."/>
            <person name="Daum C."/>
            <person name="Ezra D."/>
            <person name="Gonzalez J."/>
            <person name="Henrissat B."/>
            <person name="Kuo A."/>
            <person name="Liang C."/>
            <person name="Lipzen A."/>
            <person name="Lutzoni F."/>
            <person name="Magnuson J."/>
            <person name="Mondo S."/>
            <person name="Nolan M."/>
            <person name="Ohm R."/>
            <person name="Pangilinan J."/>
            <person name="Park H.-J."/>
            <person name="Ramirez L."/>
            <person name="Alfaro M."/>
            <person name="Sun H."/>
            <person name="Tritt A."/>
            <person name="Yoshinaga Y."/>
            <person name="Zwiers L.-H."/>
            <person name="Turgeon B."/>
            <person name="Goodwin S."/>
            <person name="Spatafora J."/>
            <person name="Crous P."/>
            <person name="Grigoriev I."/>
        </authorList>
    </citation>
    <scope>NUCLEOTIDE SEQUENCE</scope>
    <source>
        <strain evidence="1">CBS 627.86</strain>
    </source>
</reference>
<name>A0A6A5ZNF9_9PLEO</name>
<gene>
    <name evidence="1" type="ORF">BDV96DRAFT_595937</name>
</gene>
<evidence type="ECO:0000313" key="1">
    <source>
        <dbReference type="EMBL" id="KAF2120403.1"/>
    </source>
</evidence>
<protein>
    <submittedName>
        <fullName evidence="1">Uncharacterized protein</fullName>
    </submittedName>
</protein>
<keyword evidence="2" id="KW-1185">Reference proteome</keyword>
<dbReference type="Proteomes" id="UP000799770">
    <property type="component" value="Unassembled WGS sequence"/>
</dbReference>
<sequence>MSAGIFDTSGINGGKPLWGIDHFGEILADLKKAQLNDPQPRDFDTYQEIKEVHRDHEVHIDETYRISIAKRCLTSSTLQNADRLQDDANIIGQLKEKLEIEEKKWERSNVAKAVTDHADVNISEGVILNHAFEIFQGAVVEKMDPYVLGKRLKTIAFLGFDSPQDENAKMSMTNLVFAEKLFGALRGKGTEEPFKNGLIFEDTSYTPLDMVFIQNHFSREESVKVFVTNYGQGIYPCKDFLGQLAQNDGWENTMYVIAPGARQPYRQMVADLMLDRIKFGRLIPLAVICASADDNDDENECLLARNPSSDRVKKWLDNYTDRVPLYTEPKTRLKNLCLYTRPKGPGRYEEPVEDRVKTVGVDHYEYTAEPNYDGFLNYSPFPAKTEDSPLSSEKVLPSS</sequence>
<evidence type="ECO:0000313" key="2">
    <source>
        <dbReference type="Proteomes" id="UP000799770"/>
    </source>
</evidence>
<organism evidence="1 2">
    <name type="scientific">Lophiotrema nucula</name>
    <dbReference type="NCBI Taxonomy" id="690887"/>
    <lineage>
        <taxon>Eukaryota</taxon>
        <taxon>Fungi</taxon>
        <taxon>Dikarya</taxon>
        <taxon>Ascomycota</taxon>
        <taxon>Pezizomycotina</taxon>
        <taxon>Dothideomycetes</taxon>
        <taxon>Pleosporomycetidae</taxon>
        <taxon>Pleosporales</taxon>
        <taxon>Lophiotremataceae</taxon>
        <taxon>Lophiotrema</taxon>
    </lineage>
</organism>
<accession>A0A6A5ZNF9</accession>